<proteinExistence type="predicted"/>
<keyword evidence="1" id="KW-0812">Transmembrane</keyword>
<feature type="transmembrane region" description="Helical" evidence="1">
    <location>
        <begin position="38"/>
        <end position="61"/>
    </location>
</feature>
<reference evidence="2 3" key="2">
    <citation type="submission" date="2019-01" db="EMBL/GenBank/DDBJ databases">
        <title>The decoding of complex shrimp genome reveals the adaptation for benthos swimmer, frequently molting mechanism and breeding impact on genome.</title>
        <authorList>
            <person name="Sun Y."/>
            <person name="Gao Y."/>
            <person name="Yu Y."/>
        </authorList>
    </citation>
    <scope>NUCLEOTIDE SEQUENCE [LARGE SCALE GENOMIC DNA]</scope>
    <source>
        <tissue evidence="2">Muscle</tissue>
    </source>
</reference>
<sequence length="174" mass="20352">MAEDVSIQLDFSPISIDTQYLTLNHAINWLINLEWWEWLILLKIGFVFWVLNVTVILPSLYMQIVGTRVEKSGGLRENASSFMLRSRESLCDQWSSTLSSYDEERLGKSWYYPRLPLQVLLYTDEMTPRRLQPSPPAVDEMARTLSLGQTRFSFMQREDSPLDSRNRSARRTPE</sequence>
<reference evidence="2 3" key="1">
    <citation type="submission" date="2018-04" db="EMBL/GenBank/DDBJ databases">
        <authorList>
            <person name="Zhang X."/>
            <person name="Yuan J."/>
            <person name="Li F."/>
            <person name="Xiang J."/>
        </authorList>
    </citation>
    <scope>NUCLEOTIDE SEQUENCE [LARGE SCALE GENOMIC DNA]</scope>
    <source>
        <tissue evidence="2">Muscle</tissue>
    </source>
</reference>
<gene>
    <name evidence="2" type="ORF">C7M84_002325</name>
</gene>
<accession>A0A423TR51</accession>
<comment type="caution">
    <text evidence="2">The sequence shown here is derived from an EMBL/GenBank/DDBJ whole genome shotgun (WGS) entry which is preliminary data.</text>
</comment>
<keyword evidence="1" id="KW-1133">Transmembrane helix</keyword>
<protein>
    <submittedName>
        <fullName evidence="2">Uncharacterized protein</fullName>
    </submittedName>
</protein>
<name>A0A423TR51_PENVA</name>
<evidence type="ECO:0000313" key="3">
    <source>
        <dbReference type="Proteomes" id="UP000283509"/>
    </source>
</evidence>
<dbReference type="AlphaFoldDB" id="A0A423TR51"/>
<organism evidence="2 3">
    <name type="scientific">Penaeus vannamei</name>
    <name type="common">Whiteleg shrimp</name>
    <name type="synonym">Litopenaeus vannamei</name>
    <dbReference type="NCBI Taxonomy" id="6689"/>
    <lineage>
        <taxon>Eukaryota</taxon>
        <taxon>Metazoa</taxon>
        <taxon>Ecdysozoa</taxon>
        <taxon>Arthropoda</taxon>
        <taxon>Crustacea</taxon>
        <taxon>Multicrustacea</taxon>
        <taxon>Malacostraca</taxon>
        <taxon>Eumalacostraca</taxon>
        <taxon>Eucarida</taxon>
        <taxon>Decapoda</taxon>
        <taxon>Dendrobranchiata</taxon>
        <taxon>Penaeoidea</taxon>
        <taxon>Penaeidae</taxon>
        <taxon>Penaeus</taxon>
    </lineage>
</organism>
<evidence type="ECO:0000256" key="1">
    <source>
        <dbReference type="SAM" id="Phobius"/>
    </source>
</evidence>
<evidence type="ECO:0000313" key="2">
    <source>
        <dbReference type="EMBL" id="ROT78929.1"/>
    </source>
</evidence>
<dbReference type="EMBL" id="QCYY01001313">
    <property type="protein sequence ID" value="ROT78929.1"/>
    <property type="molecule type" value="Genomic_DNA"/>
</dbReference>
<keyword evidence="1" id="KW-0472">Membrane</keyword>
<dbReference type="OrthoDB" id="6368873at2759"/>
<keyword evidence="3" id="KW-1185">Reference proteome</keyword>
<dbReference type="Proteomes" id="UP000283509">
    <property type="component" value="Unassembled WGS sequence"/>
</dbReference>